<feature type="compositionally biased region" description="Polar residues" evidence="2">
    <location>
        <begin position="50"/>
        <end position="74"/>
    </location>
</feature>
<evidence type="ECO:0000313" key="3">
    <source>
        <dbReference type="EMBL" id="KIJ41834.1"/>
    </source>
</evidence>
<dbReference type="AlphaFoldDB" id="A0A0C9V4N7"/>
<dbReference type="HOGENOM" id="CLU_1482906_0_0_1"/>
<organism evidence="3 4">
    <name type="scientific">Sphaerobolus stellatus (strain SS14)</name>
    <dbReference type="NCBI Taxonomy" id="990650"/>
    <lineage>
        <taxon>Eukaryota</taxon>
        <taxon>Fungi</taxon>
        <taxon>Dikarya</taxon>
        <taxon>Basidiomycota</taxon>
        <taxon>Agaricomycotina</taxon>
        <taxon>Agaricomycetes</taxon>
        <taxon>Phallomycetidae</taxon>
        <taxon>Geastrales</taxon>
        <taxon>Sphaerobolaceae</taxon>
        <taxon>Sphaerobolus</taxon>
    </lineage>
</organism>
<proteinExistence type="predicted"/>
<evidence type="ECO:0000256" key="1">
    <source>
        <dbReference type="SAM" id="Coils"/>
    </source>
</evidence>
<sequence>MYSININLPYPLLPTTAPTASPGRIPQVNPLQASTITLQTLTNTIQASTNTLQSPIERPNNSQNQNRLTKSRSPTPVPYVCPTRSTLKPKLRSGEHFLKPKKPYEEWHIEELHRQLKKAQTRVAELQETLVKVALQYTEGQFDSETEPESEEEEQAGRLHGKVANTEAKSEVRRLALMYTEH</sequence>
<reference evidence="3 4" key="1">
    <citation type="submission" date="2014-06" db="EMBL/GenBank/DDBJ databases">
        <title>Evolutionary Origins and Diversification of the Mycorrhizal Mutualists.</title>
        <authorList>
            <consortium name="DOE Joint Genome Institute"/>
            <consortium name="Mycorrhizal Genomics Consortium"/>
            <person name="Kohler A."/>
            <person name="Kuo A."/>
            <person name="Nagy L.G."/>
            <person name="Floudas D."/>
            <person name="Copeland A."/>
            <person name="Barry K.W."/>
            <person name="Cichocki N."/>
            <person name="Veneault-Fourrey C."/>
            <person name="LaButti K."/>
            <person name="Lindquist E.A."/>
            <person name="Lipzen A."/>
            <person name="Lundell T."/>
            <person name="Morin E."/>
            <person name="Murat C."/>
            <person name="Riley R."/>
            <person name="Ohm R."/>
            <person name="Sun H."/>
            <person name="Tunlid A."/>
            <person name="Henrissat B."/>
            <person name="Grigoriev I.V."/>
            <person name="Hibbett D.S."/>
            <person name="Martin F."/>
        </authorList>
    </citation>
    <scope>NUCLEOTIDE SEQUENCE [LARGE SCALE GENOMIC DNA]</scope>
    <source>
        <strain evidence="3 4">SS14</strain>
    </source>
</reference>
<feature type="coiled-coil region" evidence="1">
    <location>
        <begin position="109"/>
        <end position="136"/>
    </location>
</feature>
<feature type="region of interest" description="Disordered" evidence="2">
    <location>
        <begin position="50"/>
        <end position="79"/>
    </location>
</feature>
<evidence type="ECO:0000256" key="2">
    <source>
        <dbReference type="SAM" id="MobiDB-lite"/>
    </source>
</evidence>
<feature type="region of interest" description="Disordered" evidence="2">
    <location>
        <begin position="141"/>
        <end position="165"/>
    </location>
</feature>
<protein>
    <submittedName>
        <fullName evidence="3">Uncharacterized protein</fullName>
    </submittedName>
</protein>
<evidence type="ECO:0000313" key="4">
    <source>
        <dbReference type="Proteomes" id="UP000054279"/>
    </source>
</evidence>
<feature type="compositionally biased region" description="Acidic residues" evidence="2">
    <location>
        <begin position="142"/>
        <end position="154"/>
    </location>
</feature>
<gene>
    <name evidence="3" type="ORF">M422DRAFT_48501</name>
</gene>
<keyword evidence="4" id="KW-1185">Reference proteome</keyword>
<keyword evidence="1" id="KW-0175">Coiled coil</keyword>
<accession>A0A0C9V4N7</accession>
<dbReference type="EMBL" id="KN837134">
    <property type="protein sequence ID" value="KIJ41834.1"/>
    <property type="molecule type" value="Genomic_DNA"/>
</dbReference>
<name>A0A0C9V4N7_SPHS4</name>
<dbReference type="Proteomes" id="UP000054279">
    <property type="component" value="Unassembled WGS sequence"/>
</dbReference>